<comment type="subcellular location">
    <subcellularLocation>
        <location evidence="1">Membrane</location>
        <topology evidence="1">Multi-pass membrane protein</topology>
    </subcellularLocation>
</comment>
<dbReference type="Proteomes" id="UP001608902">
    <property type="component" value="Unassembled WGS sequence"/>
</dbReference>
<reference evidence="6 7" key="1">
    <citation type="submission" date="2024-08" db="EMBL/GenBank/DDBJ databases">
        <title>Gnathostoma spinigerum genome.</title>
        <authorList>
            <person name="Gonzalez-Bertolin B."/>
            <person name="Monzon S."/>
            <person name="Zaballos A."/>
            <person name="Jimenez P."/>
            <person name="Dekumyoy P."/>
            <person name="Varona S."/>
            <person name="Cuesta I."/>
            <person name="Sumanam S."/>
            <person name="Adisakwattana P."/>
            <person name="Gasser R.B."/>
            <person name="Hernandez-Gonzalez A."/>
            <person name="Young N.D."/>
            <person name="Perteguer M.J."/>
        </authorList>
    </citation>
    <scope>NUCLEOTIDE SEQUENCE [LARGE SCALE GENOMIC DNA]</scope>
    <source>
        <strain evidence="6">AL3</strain>
        <tissue evidence="6">Liver</tissue>
    </source>
</reference>
<dbReference type="InterPro" id="IPR036259">
    <property type="entry name" value="MFS_trans_sf"/>
</dbReference>
<sequence length="109" mass="12034">MSVLRGYLAKVSVDKDRARVFASFGLSFMLAMSVGPVIQLLFSLLGYPGLPLFSQKIHLSIYSGPIFAAIFTNILSLSLVVFFLKDCNSLQPHQKGDIRNLLQITAHYG</sequence>
<evidence type="ECO:0000256" key="1">
    <source>
        <dbReference type="ARBA" id="ARBA00004141"/>
    </source>
</evidence>
<evidence type="ECO:0008006" key="8">
    <source>
        <dbReference type="Google" id="ProtNLM"/>
    </source>
</evidence>
<protein>
    <recommendedName>
        <fullName evidence="8">NADH dehydrogenase subunit 5</fullName>
    </recommendedName>
</protein>
<dbReference type="AlphaFoldDB" id="A0ABD6ET68"/>
<comment type="caution">
    <text evidence="6">The sequence shown here is derived from an EMBL/GenBank/DDBJ whole genome shotgun (WGS) entry which is preliminary data.</text>
</comment>
<evidence type="ECO:0000313" key="6">
    <source>
        <dbReference type="EMBL" id="MFH4983165.1"/>
    </source>
</evidence>
<dbReference type="Gene3D" id="1.20.1250.20">
    <property type="entry name" value="MFS general substrate transporter like domains"/>
    <property type="match status" value="1"/>
</dbReference>
<keyword evidence="7" id="KW-1185">Reference proteome</keyword>
<organism evidence="6 7">
    <name type="scientific">Gnathostoma spinigerum</name>
    <dbReference type="NCBI Taxonomy" id="75299"/>
    <lineage>
        <taxon>Eukaryota</taxon>
        <taxon>Metazoa</taxon>
        <taxon>Ecdysozoa</taxon>
        <taxon>Nematoda</taxon>
        <taxon>Chromadorea</taxon>
        <taxon>Rhabditida</taxon>
        <taxon>Spirurina</taxon>
        <taxon>Gnathostomatomorpha</taxon>
        <taxon>Gnathostomatoidea</taxon>
        <taxon>Gnathostomatidae</taxon>
        <taxon>Gnathostoma</taxon>
    </lineage>
</organism>
<accession>A0ABD6ET68</accession>
<gene>
    <name evidence="6" type="ORF">AB6A40_009874</name>
</gene>
<dbReference type="PANTHER" id="PTHR23510">
    <property type="entry name" value="INNER MEMBRANE TRANSPORT PROTEIN YAJR"/>
    <property type="match status" value="1"/>
</dbReference>
<dbReference type="InterPro" id="IPR051068">
    <property type="entry name" value="MFS_Domain-Containing_Protein"/>
</dbReference>
<evidence type="ECO:0000313" key="7">
    <source>
        <dbReference type="Proteomes" id="UP001608902"/>
    </source>
</evidence>
<keyword evidence="3 5" id="KW-1133">Transmembrane helix</keyword>
<dbReference type="SUPFAM" id="SSF103473">
    <property type="entry name" value="MFS general substrate transporter"/>
    <property type="match status" value="1"/>
</dbReference>
<evidence type="ECO:0000256" key="5">
    <source>
        <dbReference type="SAM" id="Phobius"/>
    </source>
</evidence>
<keyword evidence="4 5" id="KW-0472">Membrane</keyword>
<proteinExistence type="predicted"/>
<keyword evidence="2 5" id="KW-0812">Transmembrane</keyword>
<name>A0ABD6ET68_9BILA</name>
<feature type="transmembrane region" description="Helical" evidence="5">
    <location>
        <begin position="62"/>
        <end position="84"/>
    </location>
</feature>
<evidence type="ECO:0000256" key="4">
    <source>
        <dbReference type="ARBA" id="ARBA00023136"/>
    </source>
</evidence>
<dbReference type="PANTHER" id="PTHR23510:SF25">
    <property type="entry name" value="MFS DOMAIN-CONTAINING PROTEIN"/>
    <property type="match status" value="1"/>
</dbReference>
<dbReference type="GO" id="GO:0016020">
    <property type="term" value="C:membrane"/>
    <property type="evidence" value="ECO:0007669"/>
    <property type="project" value="UniProtKB-SubCell"/>
</dbReference>
<feature type="transmembrane region" description="Helical" evidence="5">
    <location>
        <begin position="20"/>
        <end position="42"/>
    </location>
</feature>
<evidence type="ECO:0000256" key="2">
    <source>
        <dbReference type="ARBA" id="ARBA00022692"/>
    </source>
</evidence>
<dbReference type="EMBL" id="JBGFUD010011308">
    <property type="protein sequence ID" value="MFH4983165.1"/>
    <property type="molecule type" value="Genomic_DNA"/>
</dbReference>
<evidence type="ECO:0000256" key="3">
    <source>
        <dbReference type="ARBA" id="ARBA00022989"/>
    </source>
</evidence>